<dbReference type="InterPro" id="IPR006637">
    <property type="entry name" value="ChW"/>
</dbReference>
<dbReference type="Gene3D" id="1.20.1270.90">
    <property type="entry name" value="AF1782-like"/>
    <property type="match status" value="3"/>
</dbReference>
<reference evidence="2 3" key="2">
    <citation type="journal article" date="2012" name="PLoS ONE">
        <title>An ancient pathway combining carbon dioxide fixation with the generation and utilization of a sodium ion gradient for ATP synthesis.</title>
        <authorList>
            <person name="Poehlein A."/>
            <person name="Schmidt S."/>
            <person name="Kaster A.K."/>
            <person name="Goenrich M."/>
            <person name="Vollmers J."/>
            <person name="Thurmer A."/>
            <person name="Bertsch J."/>
            <person name="Schuchmann K."/>
            <person name="Voigt B."/>
            <person name="Hecker M."/>
            <person name="Daniel R."/>
            <person name="Thauer R.K."/>
            <person name="Gottschalk G."/>
            <person name="Muller V."/>
        </authorList>
    </citation>
    <scope>NUCLEOTIDE SEQUENCE [LARGE SCALE GENOMIC DNA]</scope>
    <source>
        <strain evidence="3">ATCC 29683 / DSM 1030 / JCM 2381 / KCTC 1655 / WB1</strain>
    </source>
</reference>
<feature type="coiled-coil region" evidence="1">
    <location>
        <begin position="2337"/>
        <end position="2364"/>
    </location>
</feature>
<dbReference type="KEGG" id="awo:Awo_c30670"/>
<sequence>MKKKLQSFILILVMLLELMPPVSLVSAAEQPSSWNLDSESYVISTVADLDAFRSAIAGGYDFGGKTITLANDINVGNAILSPIKTDTNKPEFNGVLDGQGHKIIGFNDASGGLVYTIGNWNGKNGIKNLELNVSISDNVIAADQDYYAVAKNVGAVIENCKVSGSIIRSDAAAGTVTSGFTRYLNTSSCSISNCISAIDINAGNGTACGVATDTDSGSFANCLSRGNLTGATVVPITGSSNTTDSFYNMEGIAGTLSDNNKGTGKTDSELKQGTTFTNWDGNYIWKLVEGSYPELKVFSAVTQADIELFNQTIATGEIEVAKTTYYTPASITAIQTALSAAKAVKTETASMTDLQSAGKNLQTAITNAIVIADKSGLQAIIDQAGTYINNVTNYTAYSIDDLNFYVNDAKTTALDNPETDKDTVDYYIETIQDKIDALVSIDELNKALTQSDGFTAKKSEYTSDSIGILETAVTTAEEILTKAADVNTEVTKDQVAVVVKGINNAITGLVKISQTEPTNTWEPSKGIYVISTVADLDAFRKAIAEGEKFGGKTITLANDIAIENIALTPIKTATNKPEFEGVLDGQGHKINGFNDISGGLVYTISNWDNKNGIKNLELNVSIPDHVIAPDQDYYAVGQNLGAVIENCKVSGSITRTDAAVGTTTSGFINYMSMSSCSISNCISAIDINAGNGTACGIASDSGNGNFTNCLSQGILTGATVLPISGAGNVTDSFYNTSGIAGTLSDNSKGTGKTDSELKQIATFTNWDGNYTWKLVEGSYPELKVFSAVTQADIDLFNQTVATGETEAAKTTYYTPASIAAMQTALTAAKAVNPAEASMITLQNAGKNLQTAIKNAIVIPDKNGLQAMIDKAGIYNSSNYTAYSFKYLTSAINSANSLMINAEASQTSVDASAARIQEKIDALVSVVDLNTALTNSDAYQAVDYTTDSFATLTAAVTAAETVSTQALDKYNKTVTSDVINAAVKGINDAIAELVKVNQGVDKSALQKVVTDADAAGYLEANYSSEAWKIYSDCLSTAKAVLAKTDATQTEVDTAKTNLASAITTTLANGALTADKTALKAQLDRAGTLIESNYTPESYAVMTTARADAQTCYDNSKLTKQDQTTVDAKTADLKSAIDALVKVNVNTPPTLNKNEAGQYVVSTVADLNALRSDLQNGYTYTGETVIMTGDIDATGLKAYQTPLTQYYIFDGTFDGRGHMLSNYSDDQSGLFSIIGSNGIVGNFIVQVNLTYDGATGIDYKAFNSSNRTNGTGIVADYNGGKVTRCGITGTIAFTGADSAGSLVGEQNTSLTKTVGDMISLKGTIKNCYSRAAVTSSSTEAINYYGFCENGTVQDSYYAGIWSGALSGGSQPIGSGTITNCFYDSNILGISLNDAKGTANVTRMMKKETTYTTAGWDFTQSWSVDSIANDGYPKLDFSKKNTLNKRQVISLKFVLEPRTFNNTADFENCRMTKLKEVQIVNDIGTNPYHLKVDYSIKDDPFYVGTMGDDARGYVTFNSLKLTYDANNEVDYELDPEVLTSGQRNIARGQFLENSAVDPTADQQKQIIANSKAACNLIIKKWLGENPEPTKNYDSWIIISAARNNYPVPDGFYDEYFKTICKKYTDLKTAGVEGKTFDACDTAKDALLIESIGYDPRSVGGYDLIDILSRKDTATNGKYFASQYENFAITAQDFTIASDSEHNDVNAYIHDLAQIKTTDVQGNAIQNDTASDMAVMGIQPIMAYYNPNAQPGDEWYDVKVAVEYYLKMFENAQSYKGTFWGGFGGSEYTGSKDFDLANYWTNAQVNLSLGMAGISPFDPRFVKNGKSPLDGILTAFDLEKGTYDSYIDSYDPTQITRGINALIRAAEGKNQFFNMRDVTNSTVVVNNAIAALPETITADNKAIVESAADLYDALNDSKKATINTANTAKLTAAKTAVGISQPGEAAKVVIAQITALPETTAITLDNQKAVVDARSAYNALSKDDQKAVTNYKKLTDCEAKIVDLQKSEGIDRVAAQGVTNQINALGTITSFDQKAAVEAARSAYNSLTKSQKFMVTVDTLDILTKAEAAIEKLKPTTGSITIDVERFTIGQGFYVEPVTLAIKEGETARQAIEELLGAENLIGEVGYLRAVKGADTGKATIPDYIVSKIGGANSAVANAYSSRYGGDILGEFDYSKYSGWYYLVNNKAPNVGMNAYTLKDGEVMRLAFTYWGTGSDITGIEFGSNKTLVNIANKDSLLKAIAAVNANKSTYLSDAGIKTAYDTAMTVAQDMTATLKATNDAATALNKAVTDSSGTDKTAAKTVTDKIAALPAVSKLALTDKAVVTAARTAYDGLTAIQKTLVTNLSTLTAAEAKIAELEKEATEAANKAAAKAVTDKIAALPSGTALLLGEKADVTAARIAYNALTETQKALVTNLNTLILAEARIAELEAETPIVKDEKTGIEAIGLPKGTTLKVGNESADADKTGEALKLAKKEGIKDAKIIALYTIKPDMSDDDLAKFNNDPDSFVTLTLPLGGSQQGYNSYKIYHKKTDGTVEWITPTLSEDGKSLSFKVNAFSDFGVVGTKTSADTEIPVVDVSYCTHVQNVGWQDWRNNGDMSGTEGKSLRLEGIQIKRTDKADVDLGIRYETHIENIGWEDDWKTDGDTSGTEGRSLRLEAIRIELTGADAKNYDVYYQVHAQNIGWMGFAQNGKEAGTAGFGYRLEGIRVVVVPKGQAAPTPEDGSIETAFLIRR</sequence>
<keyword evidence="1" id="KW-0175">Coiled coil</keyword>
<dbReference type="eggNOG" id="COG1657">
    <property type="taxonomic scope" value="Bacteria"/>
</dbReference>
<dbReference type="EMBL" id="CP002987">
    <property type="protein sequence ID" value="AFA49795.1"/>
    <property type="molecule type" value="Genomic_DNA"/>
</dbReference>
<evidence type="ECO:0000256" key="1">
    <source>
        <dbReference type="SAM" id="Coils"/>
    </source>
</evidence>
<dbReference type="eggNOG" id="COG0845">
    <property type="taxonomic scope" value="Bacteria"/>
</dbReference>
<dbReference type="Pfam" id="PF07538">
    <property type="entry name" value="ChW"/>
    <property type="match status" value="3"/>
</dbReference>
<gene>
    <name evidence="2" type="ordered locus">Awo_c30670</name>
</gene>
<proteinExistence type="predicted"/>
<evidence type="ECO:0000313" key="2">
    <source>
        <dbReference type="EMBL" id="AFA49795.1"/>
    </source>
</evidence>
<protein>
    <submittedName>
        <fullName evidence="2">Uncharacterized protein</fullName>
    </submittedName>
</protein>
<dbReference type="RefSeq" id="WP_014357392.1">
    <property type="nucleotide sequence ID" value="NC_016894.1"/>
</dbReference>
<name>H6LIQ6_ACEWD</name>
<dbReference type="eggNOG" id="COG3064">
    <property type="taxonomic scope" value="Bacteria"/>
</dbReference>
<dbReference type="HOGENOM" id="CLU_227173_0_0_9"/>
<dbReference type="Gene3D" id="2.160.20.110">
    <property type="match status" value="3"/>
</dbReference>
<dbReference type="Gene3D" id="1.20.1270.70">
    <property type="entry name" value="Designed single chain three-helix bundle"/>
    <property type="match status" value="1"/>
</dbReference>
<accession>H6LIQ6</accession>
<dbReference type="Proteomes" id="UP000007177">
    <property type="component" value="Chromosome"/>
</dbReference>
<reference evidence="3" key="1">
    <citation type="submission" date="2011-07" db="EMBL/GenBank/DDBJ databases">
        <title>Complete genome sequence of Acetobacterium woodii.</title>
        <authorList>
            <person name="Poehlein A."/>
            <person name="Schmidt S."/>
            <person name="Kaster A.-K."/>
            <person name="Goenrich M."/>
            <person name="Vollmers J."/>
            <person name="Thuermer A."/>
            <person name="Gottschalk G."/>
            <person name="Thauer R.K."/>
            <person name="Daniel R."/>
            <person name="Mueller V."/>
        </authorList>
    </citation>
    <scope>NUCLEOTIDE SEQUENCE [LARGE SCALE GENOMIC DNA]</scope>
    <source>
        <strain evidence="3">ATCC 29683 / DSM 1030 / JCM 2381 / KCTC 1655 / WB1</strain>
    </source>
</reference>
<evidence type="ECO:0000313" key="3">
    <source>
        <dbReference type="Proteomes" id="UP000007177"/>
    </source>
</evidence>
<dbReference type="STRING" id="931626.Awo_c30670"/>
<dbReference type="SMART" id="SM00728">
    <property type="entry name" value="ChW"/>
    <property type="match status" value="3"/>
</dbReference>
<dbReference type="Pfam" id="PF07554">
    <property type="entry name" value="FIVAR"/>
    <property type="match status" value="5"/>
</dbReference>
<keyword evidence="3" id="KW-1185">Reference proteome</keyword>
<organism evidence="2 3">
    <name type="scientific">Acetobacterium woodii (strain ATCC 29683 / DSM 1030 / JCM 2381 / KCTC 1655 / WB1)</name>
    <dbReference type="NCBI Taxonomy" id="931626"/>
    <lineage>
        <taxon>Bacteria</taxon>
        <taxon>Bacillati</taxon>
        <taxon>Bacillota</taxon>
        <taxon>Clostridia</taxon>
        <taxon>Eubacteriales</taxon>
        <taxon>Eubacteriaceae</taxon>
        <taxon>Acetobacterium</taxon>
    </lineage>
</organism>